<keyword evidence="2" id="KW-0540">Nuclease</keyword>
<keyword evidence="3" id="KW-1185">Reference proteome</keyword>
<organism evidence="2 3">
    <name type="scientific">Cytobacillus praedii</name>
    <dbReference type="NCBI Taxonomy" id="1742358"/>
    <lineage>
        <taxon>Bacteria</taxon>
        <taxon>Bacillati</taxon>
        <taxon>Bacillota</taxon>
        <taxon>Bacilli</taxon>
        <taxon>Bacillales</taxon>
        <taxon>Bacillaceae</taxon>
        <taxon>Cytobacillus</taxon>
    </lineage>
</organism>
<comment type="caution">
    <text evidence="2">The sequence shown here is derived from an EMBL/GenBank/DDBJ whole genome shotgun (WGS) entry which is preliminary data.</text>
</comment>
<gene>
    <name evidence="2" type="ORF">E0Y62_19415</name>
</gene>
<dbReference type="RefSeq" id="WP_131237874.1">
    <property type="nucleotide sequence ID" value="NZ_SJTH01000033.1"/>
</dbReference>
<dbReference type="Proteomes" id="UP000293846">
    <property type="component" value="Unassembled WGS sequence"/>
</dbReference>
<dbReference type="STRING" id="1742358.GCA_001439605_02163"/>
<dbReference type="AlphaFoldDB" id="A0A4R1AR77"/>
<accession>A0A4R1AR77</accession>
<evidence type="ECO:0000313" key="2">
    <source>
        <dbReference type="EMBL" id="TCJ02405.1"/>
    </source>
</evidence>
<feature type="signal peptide" evidence="1">
    <location>
        <begin position="1"/>
        <end position="17"/>
    </location>
</feature>
<feature type="chain" id="PRO_5039275420" evidence="1">
    <location>
        <begin position="18"/>
        <end position="171"/>
    </location>
</feature>
<keyword evidence="2" id="KW-0378">Hydrolase</keyword>
<sequence length="171" mass="19158">MKKLLAIFAIFSLIFTAAGCSSSTEEPAEKTTEKKTAELTESAKSKIYNSVRVAELKVNEVFHKEVAADETTPVINANFADEEKSVEFLSKYYSKELAKNIYTHYATEEKTAEGQMIINAEPYFTPSFLETNQEAVTIEGNENKATLKTNKNVTYQVELKDGQYVISSIEK</sequence>
<dbReference type="EMBL" id="SJTH01000033">
    <property type="protein sequence ID" value="TCJ02405.1"/>
    <property type="molecule type" value="Genomic_DNA"/>
</dbReference>
<protein>
    <submittedName>
        <fullName evidence="2">Endonuclease</fullName>
    </submittedName>
</protein>
<dbReference type="OrthoDB" id="2869509at2"/>
<reference evidence="2 3" key="1">
    <citation type="submission" date="2019-03" db="EMBL/GenBank/DDBJ databases">
        <authorList>
            <person name="Jensen L."/>
            <person name="Storgaard J."/>
            <person name="Sulaj E."/>
            <person name="Schramm A."/>
            <person name="Marshall I.P.G."/>
        </authorList>
    </citation>
    <scope>NUCLEOTIDE SEQUENCE [LARGE SCALE GENOMIC DNA]</scope>
    <source>
        <strain evidence="2 3">2017H2G3</strain>
    </source>
</reference>
<proteinExistence type="predicted"/>
<keyword evidence="2" id="KW-0255">Endonuclease</keyword>
<evidence type="ECO:0000256" key="1">
    <source>
        <dbReference type="SAM" id="SignalP"/>
    </source>
</evidence>
<name>A0A4R1AR77_9BACI</name>
<keyword evidence="1" id="KW-0732">Signal</keyword>
<dbReference type="GO" id="GO:0004519">
    <property type="term" value="F:endonuclease activity"/>
    <property type="evidence" value="ECO:0007669"/>
    <property type="project" value="UniProtKB-KW"/>
</dbReference>
<evidence type="ECO:0000313" key="3">
    <source>
        <dbReference type="Proteomes" id="UP000293846"/>
    </source>
</evidence>
<dbReference type="PROSITE" id="PS51257">
    <property type="entry name" value="PROKAR_LIPOPROTEIN"/>
    <property type="match status" value="1"/>
</dbReference>